<feature type="transmembrane region" description="Helical" evidence="1">
    <location>
        <begin position="185"/>
        <end position="204"/>
    </location>
</feature>
<feature type="transmembrane region" description="Helical" evidence="1">
    <location>
        <begin position="12"/>
        <end position="37"/>
    </location>
</feature>
<keyword evidence="1" id="KW-1133">Transmembrane helix</keyword>
<reference evidence="3" key="1">
    <citation type="submission" date="2014-04" db="EMBL/GenBank/DDBJ databases">
        <title>Evolutionary Origins and Diversification of the Mycorrhizal Mutualists.</title>
        <authorList>
            <consortium name="DOE Joint Genome Institute"/>
            <consortium name="Mycorrhizal Genomics Consortium"/>
            <person name="Kohler A."/>
            <person name="Kuo A."/>
            <person name="Nagy L.G."/>
            <person name="Floudas D."/>
            <person name="Copeland A."/>
            <person name="Barry K.W."/>
            <person name="Cichocki N."/>
            <person name="Veneault-Fourrey C."/>
            <person name="LaButti K."/>
            <person name="Lindquist E.A."/>
            <person name="Lipzen A."/>
            <person name="Lundell T."/>
            <person name="Morin E."/>
            <person name="Murat C."/>
            <person name="Riley R."/>
            <person name="Ohm R."/>
            <person name="Sun H."/>
            <person name="Tunlid A."/>
            <person name="Henrissat B."/>
            <person name="Grigoriev I.V."/>
            <person name="Hibbett D.S."/>
            <person name="Martin F."/>
        </authorList>
    </citation>
    <scope>NUCLEOTIDE SEQUENCE [LARGE SCALE GENOMIC DNA]</scope>
    <source>
        <strain evidence="3">FD-334 SS-4</strain>
    </source>
</reference>
<sequence>MTPNIPLVSVSLATICVESCLYGIFLVLFVFSTYLLSTHKLTEVERAHGNGQKLSSTLRNPLIVSSFVLFISVTAHWLIDCVRLFKAFVNSPSGDAPLAFFADLSQETEVAKTGFLIVSLLAGDAMIIYRLWVVWGYNKAIIIFPICSFIGLAICGTGITVQFSMYQPGQPVFLSEAGRWITSDTVFTLCTNLYSSVGISWRIWRINRSVRSIGSRNLSSILGIIVESAFVYTAWTTFFFATYQSQSNLQFIGIDCLSAMSGISFMLINVRVGLGWAQQSTVASVNSANSGSQNAIVGGRDRTPFKTNNYPLRPLAINIEHAVSNDHDYDSSSKSSKQIV</sequence>
<organism evidence="2 3">
    <name type="scientific">Hypholoma sublateritium (strain FD-334 SS-4)</name>
    <dbReference type="NCBI Taxonomy" id="945553"/>
    <lineage>
        <taxon>Eukaryota</taxon>
        <taxon>Fungi</taxon>
        <taxon>Dikarya</taxon>
        <taxon>Basidiomycota</taxon>
        <taxon>Agaricomycotina</taxon>
        <taxon>Agaricomycetes</taxon>
        <taxon>Agaricomycetidae</taxon>
        <taxon>Agaricales</taxon>
        <taxon>Agaricineae</taxon>
        <taxon>Strophariaceae</taxon>
        <taxon>Hypholoma</taxon>
    </lineage>
</organism>
<name>A0A0D2MPS2_HYPSF</name>
<feature type="transmembrane region" description="Helical" evidence="1">
    <location>
        <begin position="58"/>
        <end position="79"/>
    </location>
</feature>
<feature type="transmembrane region" description="Helical" evidence="1">
    <location>
        <begin position="224"/>
        <end position="243"/>
    </location>
</feature>
<dbReference type="OMA" id="WICTIIR"/>
<dbReference type="Proteomes" id="UP000054270">
    <property type="component" value="Unassembled WGS sequence"/>
</dbReference>
<feature type="transmembrane region" description="Helical" evidence="1">
    <location>
        <begin position="249"/>
        <end position="270"/>
    </location>
</feature>
<feature type="transmembrane region" description="Helical" evidence="1">
    <location>
        <begin position="140"/>
        <end position="165"/>
    </location>
</feature>
<evidence type="ECO:0000256" key="1">
    <source>
        <dbReference type="SAM" id="Phobius"/>
    </source>
</evidence>
<evidence type="ECO:0000313" key="2">
    <source>
        <dbReference type="EMBL" id="KJA25963.1"/>
    </source>
</evidence>
<evidence type="ECO:0000313" key="3">
    <source>
        <dbReference type="Proteomes" id="UP000054270"/>
    </source>
</evidence>
<dbReference type="EMBL" id="KN817529">
    <property type="protein sequence ID" value="KJA25963.1"/>
    <property type="molecule type" value="Genomic_DNA"/>
</dbReference>
<keyword evidence="3" id="KW-1185">Reference proteome</keyword>
<protein>
    <submittedName>
        <fullName evidence="2">Uncharacterized protein</fullName>
    </submittedName>
</protein>
<dbReference type="STRING" id="945553.A0A0D2MPS2"/>
<dbReference type="AlphaFoldDB" id="A0A0D2MPS2"/>
<dbReference type="OrthoDB" id="3250682at2759"/>
<keyword evidence="1" id="KW-0812">Transmembrane</keyword>
<accession>A0A0D2MPS2</accession>
<keyword evidence="1" id="KW-0472">Membrane</keyword>
<gene>
    <name evidence="2" type="ORF">HYPSUDRAFT_64190</name>
</gene>
<feature type="transmembrane region" description="Helical" evidence="1">
    <location>
        <begin position="114"/>
        <end position="133"/>
    </location>
</feature>
<proteinExistence type="predicted"/>